<gene>
    <name evidence="2" type="ORF">GCM10010196_12340</name>
</gene>
<keyword evidence="1" id="KW-0472">Membrane</keyword>
<keyword evidence="3" id="KW-1185">Reference proteome</keyword>
<name>A0A918CEK9_AGRME</name>
<reference evidence="2" key="1">
    <citation type="journal article" date="2014" name="Int. J. Syst. Evol. Microbiol.">
        <title>Complete genome sequence of Corynebacterium casei LMG S-19264T (=DSM 44701T), isolated from a smear-ripened cheese.</title>
        <authorList>
            <consortium name="US DOE Joint Genome Institute (JGI-PGF)"/>
            <person name="Walter F."/>
            <person name="Albersmeier A."/>
            <person name="Kalinowski J."/>
            <person name="Ruckert C."/>
        </authorList>
    </citation>
    <scope>NUCLEOTIDE SEQUENCE</scope>
    <source>
        <strain evidence="2">JCM 3346</strain>
    </source>
</reference>
<keyword evidence="1" id="KW-1133">Transmembrane helix</keyword>
<organism evidence="2 3">
    <name type="scientific">Agromyces mediolanus</name>
    <name type="common">Corynebacterium mediolanum</name>
    <dbReference type="NCBI Taxonomy" id="41986"/>
    <lineage>
        <taxon>Bacteria</taxon>
        <taxon>Bacillati</taxon>
        <taxon>Actinomycetota</taxon>
        <taxon>Actinomycetes</taxon>
        <taxon>Micrococcales</taxon>
        <taxon>Microbacteriaceae</taxon>
        <taxon>Agromyces</taxon>
    </lineage>
</organism>
<dbReference type="AlphaFoldDB" id="A0A918CEK9"/>
<reference evidence="2" key="2">
    <citation type="submission" date="2020-09" db="EMBL/GenBank/DDBJ databases">
        <authorList>
            <person name="Sun Q."/>
            <person name="Ohkuma M."/>
        </authorList>
    </citation>
    <scope>NUCLEOTIDE SEQUENCE</scope>
    <source>
        <strain evidence="2">JCM 3346</strain>
    </source>
</reference>
<accession>A0A918CEK9</accession>
<keyword evidence="1" id="KW-0812">Transmembrane</keyword>
<feature type="transmembrane region" description="Helical" evidence="1">
    <location>
        <begin position="21"/>
        <end position="43"/>
    </location>
</feature>
<evidence type="ECO:0000313" key="2">
    <source>
        <dbReference type="EMBL" id="GGR20543.1"/>
    </source>
</evidence>
<feature type="transmembrane region" description="Helical" evidence="1">
    <location>
        <begin position="49"/>
        <end position="67"/>
    </location>
</feature>
<dbReference type="RefSeq" id="WP_189084381.1">
    <property type="nucleotide sequence ID" value="NZ_BMRJ01000001.1"/>
</dbReference>
<feature type="transmembrane region" description="Helical" evidence="1">
    <location>
        <begin position="79"/>
        <end position="97"/>
    </location>
</feature>
<protein>
    <submittedName>
        <fullName evidence="2">Uncharacterized protein</fullName>
    </submittedName>
</protein>
<feature type="transmembrane region" description="Helical" evidence="1">
    <location>
        <begin position="117"/>
        <end position="136"/>
    </location>
</feature>
<dbReference type="Proteomes" id="UP000610303">
    <property type="component" value="Unassembled WGS sequence"/>
</dbReference>
<feature type="transmembrane region" description="Helical" evidence="1">
    <location>
        <begin position="148"/>
        <end position="169"/>
    </location>
</feature>
<proteinExistence type="predicted"/>
<sequence length="173" mass="16886">MSRGAPGAASAARAGGAASGAAPWLAFGAWQLAMLAVMVFAMTTGPHPLAQLGAALLLVALAGVDAVRARRGRHDPRMVLDGLAMAGLVALPFLLPASGHHPGGTAGGAADGGALPAALAAAIAVGWWLGRVAPLIRTGRGALRPEPIAVAGVVVSGAMVLVMAAMHVVGAHP</sequence>
<dbReference type="EMBL" id="BMRJ01000001">
    <property type="protein sequence ID" value="GGR20543.1"/>
    <property type="molecule type" value="Genomic_DNA"/>
</dbReference>
<evidence type="ECO:0000256" key="1">
    <source>
        <dbReference type="SAM" id="Phobius"/>
    </source>
</evidence>
<evidence type="ECO:0000313" key="3">
    <source>
        <dbReference type="Proteomes" id="UP000610303"/>
    </source>
</evidence>
<comment type="caution">
    <text evidence="2">The sequence shown here is derived from an EMBL/GenBank/DDBJ whole genome shotgun (WGS) entry which is preliminary data.</text>
</comment>